<evidence type="ECO:0000256" key="2">
    <source>
        <dbReference type="SAM" id="Phobius"/>
    </source>
</evidence>
<dbReference type="Gramene" id="rna30175">
    <property type="protein sequence ID" value="RHN55049.1"/>
    <property type="gene ID" value="gene30175"/>
</dbReference>
<evidence type="ECO:0000313" key="6">
    <source>
        <dbReference type="EnsemblPlants" id="AES96182"/>
    </source>
</evidence>
<dbReference type="EMBL" id="BT148449">
    <property type="protein sequence ID" value="AFK48243.1"/>
    <property type="molecule type" value="mRNA"/>
</dbReference>
<evidence type="ECO:0000313" key="3">
    <source>
        <dbReference type="EMBL" id="AES96182.1"/>
    </source>
</evidence>
<dbReference type="EnsemblPlants" id="AES96182">
    <property type="protein sequence ID" value="AES96182"/>
    <property type="gene ID" value="MTR_5g034200"/>
</dbReference>
<dbReference type="PaxDb" id="3880-AES96182"/>
<evidence type="ECO:0000313" key="4">
    <source>
        <dbReference type="EMBL" id="AFK48243.1"/>
    </source>
</evidence>
<evidence type="ECO:0000313" key="8">
    <source>
        <dbReference type="Proteomes" id="UP000265566"/>
    </source>
</evidence>
<organism evidence="3 7">
    <name type="scientific">Medicago truncatula</name>
    <name type="common">Barrel medic</name>
    <name type="synonym">Medicago tribuloides</name>
    <dbReference type="NCBI Taxonomy" id="3880"/>
    <lineage>
        <taxon>Eukaryota</taxon>
        <taxon>Viridiplantae</taxon>
        <taxon>Streptophyta</taxon>
        <taxon>Embryophyta</taxon>
        <taxon>Tracheophyta</taxon>
        <taxon>Spermatophyta</taxon>
        <taxon>Magnoliopsida</taxon>
        <taxon>eudicotyledons</taxon>
        <taxon>Gunneridae</taxon>
        <taxon>Pentapetalae</taxon>
        <taxon>rosids</taxon>
        <taxon>fabids</taxon>
        <taxon>Fabales</taxon>
        <taxon>Fabaceae</taxon>
        <taxon>Papilionoideae</taxon>
        <taxon>50 kb inversion clade</taxon>
        <taxon>NPAAA clade</taxon>
        <taxon>Hologalegina</taxon>
        <taxon>IRL clade</taxon>
        <taxon>Trifolieae</taxon>
        <taxon>Medicago</taxon>
    </lineage>
</organism>
<reference evidence="8" key="5">
    <citation type="journal article" date="2018" name="Nat. Plants">
        <title>Whole-genome landscape of Medicago truncatula symbiotic genes.</title>
        <authorList>
            <person name="Pecrix Y."/>
            <person name="Staton S.E."/>
            <person name="Sallet E."/>
            <person name="Lelandais-Briere C."/>
            <person name="Moreau S."/>
            <person name="Carrere S."/>
            <person name="Blein T."/>
            <person name="Jardinaud M.F."/>
            <person name="Latrasse D."/>
            <person name="Zouine M."/>
            <person name="Zahm M."/>
            <person name="Kreplak J."/>
            <person name="Mayjonade B."/>
            <person name="Satge C."/>
            <person name="Perez M."/>
            <person name="Cauet S."/>
            <person name="Marande W."/>
            <person name="Chantry-Darmon C."/>
            <person name="Lopez-Roques C."/>
            <person name="Bouchez O."/>
            <person name="Berard A."/>
            <person name="Debelle F."/>
            <person name="Munos S."/>
            <person name="Bendahmane A."/>
            <person name="Berges H."/>
            <person name="Niebel A."/>
            <person name="Buitink J."/>
            <person name="Frugier F."/>
            <person name="Benhamed M."/>
            <person name="Crespi M."/>
            <person name="Gouzy J."/>
            <person name="Gamas P."/>
        </authorList>
    </citation>
    <scope>NUCLEOTIDE SEQUENCE [LARGE SCALE GENOMIC DNA]</scope>
    <source>
        <strain evidence="8">cv. Jemalong A17</strain>
    </source>
</reference>
<feature type="compositionally biased region" description="Basic residues" evidence="1">
    <location>
        <begin position="70"/>
        <end position="91"/>
    </location>
</feature>
<dbReference type="HOGENOM" id="CLU_138813_0_0_1"/>
<dbReference type="Proteomes" id="UP000265566">
    <property type="component" value="Chromosome 5"/>
</dbReference>
<dbReference type="AlphaFoldDB" id="G7K1C9"/>
<dbReference type="EMBL" id="CM001221">
    <property type="protein sequence ID" value="AES96182.1"/>
    <property type="molecule type" value="Genomic_DNA"/>
</dbReference>
<sequence length="168" mass="18471">MSLQEQPMQQQQQQQPVQVYPTTVTYQYAPPEPDHHSSNGSFGSVFVVLAIIIVISAVACCLGRFCSRRGNGKSHSQKPVKHQKQQNHQHSRPKEVDIEFGFDKKIAASKPMNNGHGGFPKNNGHGGFSKNNGHGGVRVQKPVAQGHHDMKSFEIKLGPPQGKYRPGA</sequence>
<keyword evidence="2" id="KW-1133">Transmembrane helix</keyword>
<proteinExistence type="evidence at transcript level"/>
<protein>
    <submittedName>
        <fullName evidence="3">Transmembrane protein, putative</fullName>
    </submittedName>
</protein>
<keyword evidence="7" id="KW-1185">Reference proteome</keyword>
<reference evidence="4" key="2">
    <citation type="submission" date="2012-05" db="EMBL/GenBank/DDBJ databases">
        <authorList>
            <person name="Krishnakumar V."/>
            <person name="Cheung F."/>
            <person name="Xiao Y."/>
            <person name="Chan A."/>
            <person name="Moskal W.A."/>
            <person name="Town C.D."/>
        </authorList>
    </citation>
    <scope>NUCLEOTIDE SEQUENCE</scope>
</reference>
<evidence type="ECO:0000313" key="5">
    <source>
        <dbReference type="EMBL" id="RHN55049.1"/>
    </source>
</evidence>
<keyword evidence="2 3" id="KW-0812">Transmembrane</keyword>
<keyword evidence="2" id="KW-0472">Membrane</keyword>
<reference evidence="3 7" key="3">
    <citation type="journal article" date="2014" name="BMC Genomics">
        <title>An improved genome release (version Mt4.0) for the model legume Medicago truncatula.</title>
        <authorList>
            <person name="Tang H."/>
            <person name="Krishnakumar V."/>
            <person name="Bidwell S."/>
            <person name="Rosen B."/>
            <person name="Chan A."/>
            <person name="Zhou S."/>
            <person name="Gentzbittel L."/>
            <person name="Childs K.L."/>
            <person name="Yandell M."/>
            <person name="Gundlach H."/>
            <person name="Mayer K.F."/>
            <person name="Schwartz D.C."/>
            <person name="Town C.D."/>
        </authorList>
    </citation>
    <scope>GENOME REANNOTATION</scope>
    <source>
        <strain evidence="6 7">cv. Jemalong A17</strain>
    </source>
</reference>
<dbReference type="OrthoDB" id="1906668at2759"/>
<accession>G7K1C9</accession>
<evidence type="ECO:0000256" key="1">
    <source>
        <dbReference type="SAM" id="MobiDB-lite"/>
    </source>
</evidence>
<evidence type="ECO:0000313" key="7">
    <source>
        <dbReference type="Proteomes" id="UP000002051"/>
    </source>
</evidence>
<dbReference type="KEGG" id="mtr:11409465"/>
<reference evidence="5" key="6">
    <citation type="journal article" date="2018" name="Nat. Plants">
        <title>Whole-genome landscape of Medicago truncatula symbiotic genes.</title>
        <authorList>
            <person name="Pecrix Y."/>
            <person name="Gamas P."/>
            <person name="Carrere S."/>
        </authorList>
    </citation>
    <scope>NUCLEOTIDE SEQUENCE</scope>
    <source>
        <tissue evidence="5">Leaves</tissue>
    </source>
</reference>
<dbReference type="eggNOG" id="ENOG502S78J">
    <property type="taxonomic scope" value="Eukaryota"/>
</dbReference>
<dbReference type="PANTHER" id="PTHR33429">
    <property type="entry name" value="OS02G0708000 PROTEIN-RELATED"/>
    <property type="match status" value="1"/>
</dbReference>
<reference evidence="3 7" key="1">
    <citation type="journal article" date="2011" name="Nature">
        <title>The Medicago genome provides insight into the evolution of rhizobial symbioses.</title>
        <authorList>
            <person name="Young N.D."/>
            <person name="Debelle F."/>
            <person name="Oldroyd G.E."/>
            <person name="Geurts R."/>
            <person name="Cannon S.B."/>
            <person name="Udvardi M.K."/>
            <person name="Benedito V.A."/>
            <person name="Mayer K.F."/>
            <person name="Gouzy J."/>
            <person name="Schoof H."/>
            <person name="Van de Peer Y."/>
            <person name="Proost S."/>
            <person name="Cook D.R."/>
            <person name="Meyers B.C."/>
            <person name="Spannagl M."/>
            <person name="Cheung F."/>
            <person name="De Mita S."/>
            <person name="Krishnakumar V."/>
            <person name="Gundlach H."/>
            <person name="Zhou S."/>
            <person name="Mudge J."/>
            <person name="Bharti A.K."/>
            <person name="Murray J.D."/>
            <person name="Naoumkina M.A."/>
            <person name="Rosen B."/>
            <person name="Silverstein K.A."/>
            <person name="Tang H."/>
            <person name="Rombauts S."/>
            <person name="Zhao P.X."/>
            <person name="Zhou P."/>
            <person name="Barbe V."/>
            <person name="Bardou P."/>
            <person name="Bechner M."/>
            <person name="Bellec A."/>
            <person name="Berger A."/>
            <person name="Berges H."/>
            <person name="Bidwell S."/>
            <person name="Bisseling T."/>
            <person name="Choisne N."/>
            <person name="Couloux A."/>
            <person name="Denny R."/>
            <person name="Deshpande S."/>
            <person name="Dai X."/>
            <person name="Doyle J.J."/>
            <person name="Dudez A.M."/>
            <person name="Farmer A.D."/>
            <person name="Fouteau S."/>
            <person name="Franken C."/>
            <person name="Gibelin C."/>
            <person name="Gish J."/>
            <person name="Goldstein S."/>
            <person name="Gonzalez A.J."/>
            <person name="Green P.J."/>
            <person name="Hallab A."/>
            <person name="Hartog M."/>
            <person name="Hua A."/>
            <person name="Humphray S.J."/>
            <person name="Jeong D.H."/>
            <person name="Jing Y."/>
            <person name="Jocker A."/>
            <person name="Kenton S.M."/>
            <person name="Kim D.J."/>
            <person name="Klee K."/>
            <person name="Lai H."/>
            <person name="Lang C."/>
            <person name="Lin S."/>
            <person name="Macmil S.L."/>
            <person name="Magdelenat G."/>
            <person name="Matthews L."/>
            <person name="McCorrison J."/>
            <person name="Monaghan E.L."/>
            <person name="Mun J.H."/>
            <person name="Najar F.Z."/>
            <person name="Nicholson C."/>
            <person name="Noirot C."/>
            <person name="O'Bleness M."/>
            <person name="Paule C.R."/>
            <person name="Poulain J."/>
            <person name="Prion F."/>
            <person name="Qin B."/>
            <person name="Qu C."/>
            <person name="Retzel E.F."/>
            <person name="Riddle C."/>
            <person name="Sallet E."/>
            <person name="Samain S."/>
            <person name="Samson N."/>
            <person name="Sanders I."/>
            <person name="Saurat O."/>
            <person name="Scarpelli C."/>
            <person name="Schiex T."/>
            <person name="Segurens B."/>
            <person name="Severin A.J."/>
            <person name="Sherrier D.J."/>
            <person name="Shi R."/>
            <person name="Sims S."/>
            <person name="Singer S.R."/>
            <person name="Sinharoy S."/>
            <person name="Sterck L."/>
            <person name="Viollet A."/>
            <person name="Wang B.B."/>
            <person name="Wang K."/>
            <person name="Wang M."/>
            <person name="Wang X."/>
            <person name="Warfsmann J."/>
            <person name="Weissenbach J."/>
            <person name="White D.D."/>
            <person name="White J.D."/>
            <person name="Wiley G.B."/>
            <person name="Wincker P."/>
            <person name="Xing Y."/>
            <person name="Yang L."/>
            <person name="Yao Z."/>
            <person name="Ying F."/>
            <person name="Zhai J."/>
            <person name="Zhou L."/>
            <person name="Zuber A."/>
            <person name="Denarie J."/>
            <person name="Dixon R.A."/>
            <person name="May G.D."/>
            <person name="Schwartz D.C."/>
            <person name="Rogers J."/>
            <person name="Quetier F."/>
            <person name="Town C.D."/>
            <person name="Roe B.A."/>
        </authorList>
    </citation>
    <scope>NUCLEOTIDE SEQUENCE [LARGE SCALE GENOMIC DNA]</scope>
    <source>
        <strain evidence="3">A17</strain>
        <strain evidence="6 7">cv. Jemalong A17</strain>
    </source>
</reference>
<dbReference type="PANTHER" id="PTHR33429:SF35">
    <property type="entry name" value="PROTEIN, PUTATIVE-RELATED"/>
    <property type="match status" value="1"/>
</dbReference>
<dbReference type="EMBL" id="PSQE01000005">
    <property type="protein sequence ID" value="RHN55049.1"/>
    <property type="molecule type" value="Genomic_DNA"/>
</dbReference>
<dbReference type="OMA" id="DMKTFEM"/>
<reference evidence="6" key="4">
    <citation type="submission" date="2015-04" db="UniProtKB">
        <authorList>
            <consortium name="EnsemblPlants"/>
        </authorList>
    </citation>
    <scope>IDENTIFICATION</scope>
    <source>
        <strain evidence="6">cv. Jemalong A17</strain>
    </source>
</reference>
<feature type="transmembrane region" description="Helical" evidence="2">
    <location>
        <begin position="42"/>
        <end position="66"/>
    </location>
</feature>
<gene>
    <name evidence="6" type="primary">11409465</name>
    <name evidence="3" type="ordered locus">MTR_5g034200</name>
    <name evidence="5" type="ORF">MtrunA17_Chr5g0413501</name>
</gene>
<feature type="region of interest" description="Disordered" evidence="1">
    <location>
        <begin position="70"/>
        <end position="93"/>
    </location>
</feature>
<dbReference type="Proteomes" id="UP000002051">
    <property type="component" value="Chromosome 5"/>
</dbReference>
<name>G7K1C9_MEDTR</name>